<reference evidence="2 3" key="1">
    <citation type="journal article" date="2019" name="Int. J. Syst. Evol. Microbiol.">
        <title>The Global Catalogue of Microorganisms (GCM) 10K type strain sequencing project: providing services to taxonomists for standard genome sequencing and annotation.</title>
        <authorList>
            <consortium name="The Broad Institute Genomics Platform"/>
            <consortium name="The Broad Institute Genome Sequencing Center for Infectious Disease"/>
            <person name="Wu L."/>
            <person name="Ma J."/>
        </authorList>
    </citation>
    <scope>NUCLEOTIDE SEQUENCE [LARGE SCALE GENOMIC DNA]</scope>
    <source>
        <strain evidence="2 3">DSM 29988</strain>
    </source>
</reference>
<dbReference type="Pfam" id="PF26442">
    <property type="entry name" value="Halo_toxin"/>
    <property type="match status" value="1"/>
</dbReference>
<evidence type="ECO:0000313" key="2">
    <source>
        <dbReference type="EMBL" id="MFC7202821.1"/>
    </source>
</evidence>
<comment type="caution">
    <text evidence="2">The sequence shown here is derived from an EMBL/GenBank/DDBJ whole genome shotgun (WGS) entry which is preliminary data.</text>
</comment>
<accession>A0ABD5ZC80</accession>
<dbReference type="RefSeq" id="WP_390222110.1">
    <property type="nucleotide sequence ID" value="NZ_JBHTAA010000001.1"/>
</dbReference>
<proteinExistence type="predicted"/>
<protein>
    <recommendedName>
        <fullName evidence="1">RelE toxin-related domain-containing protein</fullName>
    </recommendedName>
</protein>
<gene>
    <name evidence="2" type="ORF">ACFQJC_04790</name>
</gene>
<evidence type="ECO:0000259" key="1">
    <source>
        <dbReference type="Pfam" id="PF26442"/>
    </source>
</evidence>
<dbReference type="EMBL" id="JBHTAA010000001">
    <property type="protein sequence ID" value="MFC7202821.1"/>
    <property type="molecule type" value="Genomic_DNA"/>
</dbReference>
<dbReference type="AlphaFoldDB" id="A0ABD5ZC80"/>
<feature type="domain" description="RelE toxin-related" evidence="1">
    <location>
        <begin position="29"/>
        <end position="90"/>
    </location>
</feature>
<dbReference type="Proteomes" id="UP001596481">
    <property type="component" value="Unassembled WGS sequence"/>
</dbReference>
<dbReference type="InterPro" id="IPR058996">
    <property type="entry name" value="Toxin-rel_dom"/>
</dbReference>
<organism evidence="2 3">
    <name type="scientific">Haloferax namakaokahaiae</name>
    <dbReference type="NCBI Taxonomy" id="1748331"/>
    <lineage>
        <taxon>Archaea</taxon>
        <taxon>Methanobacteriati</taxon>
        <taxon>Methanobacteriota</taxon>
        <taxon>Stenosarchaea group</taxon>
        <taxon>Halobacteria</taxon>
        <taxon>Halobacteriales</taxon>
        <taxon>Haloferacaceae</taxon>
        <taxon>Haloferax</taxon>
    </lineage>
</organism>
<name>A0ABD5ZC80_9EURY</name>
<sequence>MMAARQQGGQFRHQDGVVLWRTRPKSLSHPEFRLRQRGRGWSDANIRALWREGVPIRSKEDHGRIYRYHEESDLLLIAHYGCLQTVIPLWERPDHEQAQIRKEAREMQS</sequence>
<evidence type="ECO:0000313" key="3">
    <source>
        <dbReference type="Proteomes" id="UP001596481"/>
    </source>
</evidence>
<keyword evidence="3" id="KW-1185">Reference proteome</keyword>